<dbReference type="InterPro" id="IPR047211">
    <property type="entry name" value="POXB-like"/>
</dbReference>
<dbReference type="Pfam" id="PF02775">
    <property type="entry name" value="TPP_enzyme_C"/>
    <property type="match status" value="1"/>
</dbReference>
<dbReference type="InterPro" id="IPR029061">
    <property type="entry name" value="THDP-binding"/>
</dbReference>
<organism evidence="2">
    <name type="scientific">marine sediment metagenome</name>
    <dbReference type="NCBI Taxonomy" id="412755"/>
    <lineage>
        <taxon>unclassified sequences</taxon>
        <taxon>metagenomes</taxon>
        <taxon>ecological metagenomes</taxon>
    </lineage>
</organism>
<name>X0VHL0_9ZZZZ</name>
<sequence length="102" mass="11253">ADFTTVVRERLPVKVVVFNDGKIKNIAKEQAMYGYPVFGIGFPNPDFGAYAKSCGGEGYRCETPDELDRAFEEGFKSDGPCLFDVVIDPDMMSPLVMSAEED</sequence>
<gene>
    <name evidence="2" type="ORF">S01H1_33388</name>
</gene>
<dbReference type="AlphaFoldDB" id="X0VHL0"/>
<dbReference type="GO" id="GO:0003824">
    <property type="term" value="F:catalytic activity"/>
    <property type="evidence" value="ECO:0007669"/>
    <property type="project" value="InterPro"/>
</dbReference>
<comment type="caution">
    <text evidence="2">The sequence shown here is derived from an EMBL/GenBank/DDBJ whole genome shotgun (WGS) entry which is preliminary data.</text>
</comment>
<evidence type="ECO:0000259" key="1">
    <source>
        <dbReference type="Pfam" id="PF02775"/>
    </source>
</evidence>
<evidence type="ECO:0000313" key="2">
    <source>
        <dbReference type="EMBL" id="GAG10697.1"/>
    </source>
</evidence>
<feature type="non-terminal residue" evidence="2">
    <location>
        <position position="1"/>
    </location>
</feature>
<dbReference type="Gene3D" id="3.40.50.970">
    <property type="match status" value="1"/>
</dbReference>
<dbReference type="EMBL" id="BARS01020726">
    <property type="protein sequence ID" value="GAG10697.1"/>
    <property type="molecule type" value="Genomic_DNA"/>
</dbReference>
<proteinExistence type="predicted"/>
<dbReference type="GO" id="GO:0030976">
    <property type="term" value="F:thiamine pyrophosphate binding"/>
    <property type="evidence" value="ECO:0007669"/>
    <property type="project" value="InterPro"/>
</dbReference>
<dbReference type="SUPFAM" id="SSF52518">
    <property type="entry name" value="Thiamin diphosphate-binding fold (THDP-binding)"/>
    <property type="match status" value="1"/>
</dbReference>
<feature type="domain" description="Thiamine pyrophosphate enzyme TPP-binding" evidence="1">
    <location>
        <begin position="2"/>
        <end position="85"/>
    </location>
</feature>
<dbReference type="InterPro" id="IPR011766">
    <property type="entry name" value="TPP_enzyme_TPP-bd"/>
</dbReference>
<reference evidence="2" key="1">
    <citation type="journal article" date="2014" name="Front. Microbiol.">
        <title>High frequency of phylogenetically diverse reductive dehalogenase-homologous genes in deep subseafloor sedimentary metagenomes.</title>
        <authorList>
            <person name="Kawai M."/>
            <person name="Futagami T."/>
            <person name="Toyoda A."/>
            <person name="Takaki Y."/>
            <person name="Nishi S."/>
            <person name="Hori S."/>
            <person name="Arai W."/>
            <person name="Tsubouchi T."/>
            <person name="Morono Y."/>
            <person name="Uchiyama I."/>
            <person name="Ito T."/>
            <person name="Fujiyama A."/>
            <person name="Inagaki F."/>
            <person name="Takami H."/>
        </authorList>
    </citation>
    <scope>NUCLEOTIDE SEQUENCE</scope>
    <source>
        <strain evidence="2">Expedition CK06-06</strain>
    </source>
</reference>
<accession>X0VHL0</accession>
<protein>
    <recommendedName>
        <fullName evidence="1">Thiamine pyrophosphate enzyme TPP-binding domain-containing protein</fullName>
    </recommendedName>
</protein>
<dbReference type="PANTHER" id="PTHR42981:SF2">
    <property type="entry name" value="PYRUVATE DEHYDROGENASE [UBIQUINONE]"/>
    <property type="match status" value="1"/>
</dbReference>
<dbReference type="PANTHER" id="PTHR42981">
    <property type="entry name" value="PYRUVATE DEHYDROGENASE [UBIQUINONE]"/>
    <property type="match status" value="1"/>
</dbReference>